<keyword evidence="3" id="KW-1185">Reference proteome</keyword>
<reference evidence="2" key="1">
    <citation type="journal article" date="2020" name="Stud. Mycol.">
        <title>101 Dothideomycetes genomes: a test case for predicting lifestyles and emergence of pathogens.</title>
        <authorList>
            <person name="Haridas S."/>
            <person name="Albert R."/>
            <person name="Binder M."/>
            <person name="Bloem J."/>
            <person name="Labutti K."/>
            <person name="Salamov A."/>
            <person name="Andreopoulos B."/>
            <person name="Baker S."/>
            <person name="Barry K."/>
            <person name="Bills G."/>
            <person name="Bluhm B."/>
            <person name="Cannon C."/>
            <person name="Castanera R."/>
            <person name="Culley D."/>
            <person name="Daum C."/>
            <person name="Ezra D."/>
            <person name="Gonzalez J."/>
            <person name="Henrissat B."/>
            <person name="Kuo A."/>
            <person name="Liang C."/>
            <person name="Lipzen A."/>
            <person name="Lutzoni F."/>
            <person name="Magnuson J."/>
            <person name="Mondo S."/>
            <person name="Nolan M."/>
            <person name="Ohm R."/>
            <person name="Pangilinan J."/>
            <person name="Park H.-J."/>
            <person name="Ramirez L."/>
            <person name="Alfaro M."/>
            <person name="Sun H."/>
            <person name="Tritt A."/>
            <person name="Yoshinaga Y."/>
            <person name="Zwiers L.-H."/>
            <person name="Turgeon B."/>
            <person name="Goodwin S."/>
            <person name="Spatafora J."/>
            <person name="Crous P."/>
            <person name="Grigoriev I."/>
        </authorList>
    </citation>
    <scope>NUCLEOTIDE SEQUENCE</scope>
    <source>
        <strain evidence="2">CBS 107.79</strain>
    </source>
</reference>
<sequence length="410" mass="47938">MNNLPQELVDHITSYLSREDLKNTLFLSRHFQYAAEQYSRAFQSYNLTENNANKFVDIYSSRRFSYLWYLHYSTRSSALDSNDDEDARCLESAEELESLDREFTRHFENIGLRHITRDWAGPRRDSRHDFGKSLATVAFSSLREVDLDFLYPLDHATGIDQRRSFPNLVKPAAFDPFSTRLRLLSYQLRRMKLCVMADETLLWPTDETARTPVWPNLESINVMFHFATPTGSWYFHGLPGVGSTEGFDVTADMYPPFTTTEDGLSDLDYWDYLTVDELSSEDWENQQRVVEFRVSPNEKLLVPFLTAFAKAAGHMPCLKDAALWAPLGLNLTWLEDDRQAWWRVGKWRPGPELHDLFRRIGENEYGSEMIDHWEGYLAGEGLSDRDDFEVFHMFEDSWAASRQRWILPRV</sequence>
<protein>
    <recommendedName>
        <fullName evidence="1">F-box domain-containing protein</fullName>
    </recommendedName>
</protein>
<dbReference type="SUPFAM" id="SSF81383">
    <property type="entry name" value="F-box domain"/>
    <property type="match status" value="1"/>
</dbReference>
<dbReference type="InterPro" id="IPR001810">
    <property type="entry name" value="F-box_dom"/>
</dbReference>
<dbReference type="AlphaFoldDB" id="A0A6A5UQV0"/>
<proteinExistence type="predicted"/>
<dbReference type="PROSITE" id="PS50181">
    <property type="entry name" value="FBOX"/>
    <property type="match status" value="1"/>
</dbReference>
<evidence type="ECO:0000259" key="1">
    <source>
        <dbReference type="PROSITE" id="PS50181"/>
    </source>
</evidence>
<gene>
    <name evidence="2" type="ORF">BU23DRAFT_602762</name>
</gene>
<evidence type="ECO:0000313" key="2">
    <source>
        <dbReference type="EMBL" id="KAF1967573.1"/>
    </source>
</evidence>
<dbReference type="EMBL" id="ML976730">
    <property type="protein sequence ID" value="KAF1967573.1"/>
    <property type="molecule type" value="Genomic_DNA"/>
</dbReference>
<accession>A0A6A5UQV0</accession>
<dbReference type="OrthoDB" id="5985073at2759"/>
<organism evidence="2 3">
    <name type="scientific">Bimuria novae-zelandiae CBS 107.79</name>
    <dbReference type="NCBI Taxonomy" id="1447943"/>
    <lineage>
        <taxon>Eukaryota</taxon>
        <taxon>Fungi</taxon>
        <taxon>Dikarya</taxon>
        <taxon>Ascomycota</taxon>
        <taxon>Pezizomycotina</taxon>
        <taxon>Dothideomycetes</taxon>
        <taxon>Pleosporomycetidae</taxon>
        <taxon>Pleosporales</taxon>
        <taxon>Massarineae</taxon>
        <taxon>Didymosphaeriaceae</taxon>
        <taxon>Bimuria</taxon>
    </lineage>
</organism>
<name>A0A6A5UQV0_9PLEO</name>
<dbReference type="InterPro" id="IPR036047">
    <property type="entry name" value="F-box-like_dom_sf"/>
</dbReference>
<evidence type="ECO:0000313" key="3">
    <source>
        <dbReference type="Proteomes" id="UP000800036"/>
    </source>
</evidence>
<feature type="domain" description="F-box" evidence="1">
    <location>
        <begin position="1"/>
        <end position="45"/>
    </location>
</feature>
<dbReference type="Proteomes" id="UP000800036">
    <property type="component" value="Unassembled WGS sequence"/>
</dbReference>